<dbReference type="PANTHER" id="PTHR37981">
    <property type="entry name" value="LIPASE 2"/>
    <property type="match status" value="1"/>
</dbReference>
<evidence type="ECO:0000313" key="2">
    <source>
        <dbReference type="EMBL" id="KAH0559822.1"/>
    </source>
</evidence>
<dbReference type="PANTHER" id="PTHR37981:SF1">
    <property type="entry name" value="SGNH HYDROLASE-TYPE ESTERASE DOMAIN-CONTAINING PROTEIN"/>
    <property type="match status" value="1"/>
</dbReference>
<evidence type="ECO:0000259" key="1">
    <source>
        <dbReference type="Pfam" id="PF13472"/>
    </source>
</evidence>
<dbReference type="Proteomes" id="UP000750711">
    <property type="component" value="Unassembled WGS sequence"/>
</dbReference>
<dbReference type="InterPro" id="IPR013830">
    <property type="entry name" value="SGNH_hydro"/>
</dbReference>
<dbReference type="CDD" id="cd01823">
    <property type="entry name" value="SEST_like"/>
    <property type="match status" value="1"/>
</dbReference>
<organism evidence="2 3">
    <name type="scientific">Trichoglossum hirsutum</name>
    <dbReference type="NCBI Taxonomy" id="265104"/>
    <lineage>
        <taxon>Eukaryota</taxon>
        <taxon>Fungi</taxon>
        <taxon>Dikarya</taxon>
        <taxon>Ascomycota</taxon>
        <taxon>Pezizomycotina</taxon>
        <taxon>Geoglossomycetes</taxon>
        <taxon>Geoglossales</taxon>
        <taxon>Geoglossaceae</taxon>
        <taxon>Trichoglossum</taxon>
    </lineage>
</organism>
<feature type="domain" description="SGNH hydrolase-type esterase" evidence="1">
    <location>
        <begin position="14"/>
        <end position="229"/>
    </location>
</feature>
<dbReference type="Gene3D" id="3.40.50.1110">
    <property type="entry name" value="SGNH hydrolase"/>
    <property type="match status" value="1"/>
</dbReference>
<name>A0A9P8LCT8_9PEZI</name>
<dbReference type="InterPro" id="IPR037460">
    <property type="entry name" value="SEST-like"/>
</dbReference>
<proteinExistence type="predicted"/>
<dbReference type="SUPFAM" id="SSF52266">
    <property type="entry name" value="SGNH hydrolase"/>
    <property type="match status" value="1"/>
</dbReference>
<evidence type="ECO:0000313" key="3">
    <source>
        <dbReference type="Proteomes" id="UP000750711"/>
    </source>
</evidence>
<sequence>MPHIGPRDVTKFVAFGDSFAAGIPAGNPYTGGGTGSGNNTCSRFDGSYNVKLKNDPKVKAANFDFLACSGATAQDVQNNQVPLLDQNADFITVTMGGNNVGFGDIVNGCVYRFNGILAPDCDQVLNSTLARINNNSDFLNPITNSLRAIMTRAPNAKVYVMGYPKFWNATTTQCDNVSWNYWRTPGATKMTRAIRQRMNDLLDAMNNKISAAVQSLNNPRVTFFNYDAYFQGHRFCEGDVIEPQDISELRSNTFFYQIITPPDFFTPNGWAGEFVSPFNPAKQYYDWIKAAKTASPNTPVNQIYAGQSTETSASGEIPVWMAKIFHPTPEGHVAISHAISGRIP</sequence>
<dbReference type="Pfam" id="PF13472">
    <property type="entry name" value="Lipase_GDSL_2"/>
    <property type="match status" value="1"/>
</dbReference>
<reference evidence="2" key="1">
    <citation type="submission" date="2021-03" db="EMBL/GenBank/DDBJ databases">
        <title>Comparative genomics and phylogenomic investigation of the class Geoglossomycetes provide insights into ecological specialization and systematics.</title>
        <authorList>
            <person name="Melie T."/>
            <person name="Pirro S."/>
            <person name="Miller A.N."/>
            <person name="Quandt A."/>
        </authorList>
    </citation>
    <scope>NUCLEOTIDE SEQUENCE</scope>
    <source>
        <strain evidence="2">CAQ_001_2017</strain>
    </source>
</reference>
<dbReference type="AlphaFoldDB" id="A0A9P8LCT8"/>
<dbReference type="GO" id="GO:0016788">
    <property type="term" value="F:hydrolase activity, acting on ester bonds"/>
    <property type="evidence" value="ECO:0007669"/>
    <property type="project" value="InterPro"/>
</dbReference>
<gene>
    <name evidence="2" type="ORF">GP486_003657</name>
</gene>
<protein>
    <recommendedName>
        <fullName evidence="1">SGNH hydrolase-type esterase domain-containing protein</fullName>
    </recommendedName>
</protein>
<dbReference type="EMBL" id="JAGHQM010000513">
    <property type="protein sequence ID" value="KAH0559822.1"/>
    <property type="molecule type" value="Genomic_DNA"/>
</dbReference>
<dbReference type="InterPro" id="IPR036514">
    <property type="entry name" value="SGNH_hydro_sf"/>
</dbReference>
<keyword evidence="3" id="KW-1185">Reference proteome</keyword>
<comment type="caution">
    <text evidence="2">The sequence shown here is derived from an EMBL/GenBank/DDBJ whole genome shotgun (WGS) entry which is preliminary data.</text>
</comment>
<accession>A0A9P8LCT8</accession>
<dbReference type="GO" id="GO:0006629">
    <property type="term" value="P:lipid metabolic process"/>
    <property type="evidence" value="ECO:0007669"/>
    <property type="project" value="TreeGrafter"/>
</dbReference>